<name>A0ABD1I467_SALDI</name>
<dbReference type="AlphaFoldDB" id="A0ABD1I467"/>
<comment type="caution">
    <text evidence="2">The sequence shown here is derived from an EMBL/GenBank/DDBJ whole genome shotgun (WGS) entry which is preliminary data.</text>
</comment>
<feature type="region of interest" description="Disordered" evidence="1">
    <location>
        <begin position="16"/>
        <end position="66"/>
    </location>
</feature>
<feature type="compositionally biased region" description="Basic and acidic residues" evidence="1">
    <location>
        <begin position="51"/>
        <end position="61"/>
    </location>
</feature>
<organism evidence="2 3">
    <name type="scientific">Salvia divinorum</name>
    <name type="common">Maria pastora</name>
    <name type="synonym">Diviner's sage</name>
    <dbReference type="NCBI Taxonomy" id="28513"/>
    <lineage>
        <taxon>Eukaryota</taxon>
        <taxon>Viridiplantae</taxon>
        <taxon>Streptophyta</taxon>
        <taxon>Embryophyta</taxon>
        <taxon>Tracheophyta</taxon>
        <taxon>Spermatophyta</taxon>
        <taxon>Magnoliopsida</taxon>
        <taxon>eudicotyledons</taxon>
        <taxon>Gunneridae</taxon>
        <taxon>Pentapetalae</taxon>
        <taxon>asterids</taxon>
        <taxon>lamiids</taxon>
        <taxon>Lamiales</taxon>
        <taxon>Lamiaceae</taxon>
        <taxon>Nepetoideae</taxon>
        <taxon>Mentheae</taxon>
        <taxon>Salviinae</taxon>
        <taxon>Salvia</taxon>
        <taxon>Salvia subgen. Calosphace</taxon>
    </lineage>
</organism>
<reference evidence="2 3" key="1">
    <citation type="submission" date="2024-06" db="EMBL/GenBank/DDBJ databases">
        <title>A chromosome level genome sequence of Diviner's sage (Salvia divinorum).</title>
        <authorList>
            <person name="Ford S.A."/>
            <person name="Ro D.-K."/>
            <person name="Ness R.W."/>
            <person name="Phillips M.A."/>
        </authorList>
    </citation>
    <scope>NUCLEOTIDE SEQUENCE [LARGE SCALE GENOMIC DNA]</scope>
    <source>
        <strain evidence="2">SAF-2024a</strain>
        <tissue evidence="2">Leaf</tissue>
    </source>
</reference>
<gene>
    <name evidence="2" type="ORF">AAHA92_05696</name>
</gene>
<proteinExistence type="predicted"/>
<accession>A0ABD1I467</accession>
<keyword evidence="3" id="KW-1185">Reference proteome</keyword>
<sequence length="123" mass="13790">MKVVKSSFSAKELTSRNLLENGEADSDAPGRSTVGEEEISSTSHELFTDSDVVKREAESMSRRSLSSNTAYEYKDIYLIELISGALDGFKMLSQSCPRGLLKKTHSEAQVRSIYLHTTHRPRY</sequence>
<evidence type="ECO:0000313" key="3">
    <source>
        <dbReference type="Proteomes" id="UP001567538"/>
    </source>
</evidence>
<evidence type="ECO:0000313" key="2">
    <source>
        <dbReference type="EMBL" id="KAL1563202.1"/>
    </source>
</evidence>
<protein>
    <submittedName>
        <fullName evidence="2">Endoplasmin isoform X2</fullName>
    </submittedName>
</protein>
<dbReference type="Proteomes" id="UP001567538">
    <property type="component" value="Unassembled WGS sequence"/>
</dbReference>
<evidence type="ECO:0000256" key="1">
    <source>
        <dbReference type="SAM" id="MobiDB-lite"/>
    </source>
</evidence>
<dbReference type="EMBL" id="JBEAFC010000003">
    <property type="protein sequence ID" value="KAL1563202.1"/>
    <property type="molecule type" value="Genomic_DNA"/>
</dbReference>